<feature type="region of interest" description="Disordered" evidence="1">
    <location>
        <begin position="213"/>
        <end position="237"/>
    </location>
</feature>
<gene>
    <name evidence="2" type="ORF">SEMRO_30_G019400.1</name>
</gene>
<feature type="compositionally biased region" description="Low complexity" evidence="1">
    <location>
        <begin position="226"/>
        <end position="237"/>
    </location>
</feature>
<dbReference type="OrthoDB" id="48165at2759"/>
<comment type="caution">
    <text evidence="2">The sequence shown here is derived from an EMBL/GenBank/DDBJ whole genome shotgun (WGS) entry which is preliminary data.</text>
</comment>
<evidence type="ECO:0000313" key="3">
    <source>
        <dbReference type="Proteomes" id="UP001153069"/>
    </source>
</evidence>
<name>A0A9N8H326_9STRA</name>
<accession>A0A9N8H326</accession>
<proteinExistence type="predicted"/>
<organism evidence="2 3">
    <name type="scientific">Seminavis robusta</name>
    <dbReference type="NCBI Taxonomy" id="568900"/>
    <lineage>
        <taxon>Eukaryota</taxon>
        <taxon>Sar</taxon>
        <taxon>Stramenopiles</taxon>
        <taxon>Ochrophyta</taxon>
        <taxon>Bacillariophyta</taxon>
        <taxon>Bacillariophyceae</taxon>
        <taxon>Bacillariophycidae</taxon>
        <taxon>Naviculales</taxon>
        <taxon>Naviculaceae</taxon>
        <taxon>Seminavis</taxon>
    </lineage>
</organism>
<evidence type="ECO:0000256" key="1">
    <source>
        <dbReference type="SAM" id="MobiDB-lite"/>
    </source>
</evidence>
<dbReference type="Proteomes" id="UP001153069">
    <property type="component" value="Unassembled WGS sequence"/>
</dbReference>
<protein>
    <submittedName>
        <fullName evidence="2">Uncharacterized protein</fullName>
    </submittedName>
</protein>
<dbReference type="AlphaFoldDB" id="A0A9N8H326"/>
<dbReference type="EMBL" id="CAICTM010000030">
    <property type="protein sequence ID" value="CAB9497997.1"/>
    <property type="molecule type" value="Genomic_DNA"/>
</dbReference>
<evidence type="ECO:0000313" key="2">
    <source>
        <dbReference type="EMBL" id="CAB9497997.1"/>
    </source>
</evidence>
<keyword evidence="3" id="KW-1185">Reference proteome</keyword>
<sequence length="462" mass="51321">MSLKQSKHDLDAFLTTLESKMRAPYSSLDLAKIIATPSLRGALSSTEYLQNISQVLARTDKTTQLRTLVGLLGLEPGTETDSEVYQILSQAQDEDTYEEWVRIIAGLARGILFVDDNGEGTRESCRGEESSELLNRTCKEIVSQTRELEEETQTEEETADMYPLFVSYRYYMLGPDLLDRVIPEHKKNPHFEVNDKAAILSMDDNMEKAWAEQAHAAKPVKPPAAPAAQSGTAGTAAAVAPTLPGSTATAKKNASKIQRKKTSMFMPKKRGGMGGRGGVGRPVPVKGTLHTRKAGAAQTLLGQQRGRMGGMGAVRSGANASSVGGRAQRLANNKSKMKLIDVSEVQGLGKQNTKRDNRFGKAATVEQRREARKRKIMEAAAGKGLVGQELQTILRERSNKLSDEDRTRIEQFFNERYNPTPDQMLYKMKLHEERMQDSKETYYLELDYSTFTSKQSKKTKRY</sequence>
<reference evidence="2" key="1">
    <citation type="submission" date="2020-06" db="EMBL/GenBank/DDBJ databases">
        <authorList>
            <consortium name="Plant Systems Biology data submission"/>
        </authorList>
    </citation>
    <scope>NUCLEOTIDE SEQUENCE</scope>
    <source>
        <strain evidence="2">D6</strain>
    </source>
</reference>